<evidence type="ECO:0008006" key="3">
    <source>
        <dbReference type="Google" id="ProtNLM"/>
    </source>
</evidence>
<organism evidence="1 2">
    <name type="scientific">Cupriavidus campinensis</name>
    <dbReference type="NCBI Taxonomy" id="151783"/>
    <lineage>
        <taxon>Bacteria</taxon>
        <taxon>Pseudomonadati</taxon>
        <taxon>Pseudomonadota</taxon>
        <taxon>Betaproteobacteria</taxon>
        <taxon>Burkholderiales</taxon>
        <taxon>Burkholderiaceae</taxon>
        <taxon>Cupriavidus</taxon>
    </lineage>
</organism>
<dbReference type="EMBL" id="VCIZ01000010">
    <property type="protein sequence ID" value="TSP11463.1"/>
    <property type="molecule type" value="Genomic_DNA"/>
</dbReference>
<name>A0ABY3EL03_9BURK</name>
<accession>A0ABY3EL03</accession>
<dbReference type="Proteomes" id="UP000318943">
    <property type="component" value="Unassembled WGS sequence"/>
</dbReference>
<evidence type="ECO:0000313" key="2">
    <source>
        <dbReference type="Proteomes" id="UP000318943"/>
    </source>
</evidence>
<proteinExistence type="predicted"/>
<protein>
    <recommendedName>
        <fullName evidence="3">DUF1488 domain-containing protein</fullName>
    </recommendedName>
</protein>
<reference evidence="1 2" key="1">
    <citation type="submission" date="2019-05" db="EMBL/GenBank/DDBJ databases">
        <title>Whole genome sequence analysis of Cupriavidus campinensis S14E4C strain.</title>
        <authorList>
            <person name="Abbaszade G."/>
            <person name="Szabo A."/>
            <person name="Toumi M."/>
            <person name="Toth E."/>
        </authorList>
    </citation>
    <scope>NUCLEOTIDE SEQUENCE [LARGE SCALE GENOMIC DNA]</scope>
    <source>
        <strain evidence="1 2">S14E4C</strain>
    </source>
</reference>
<sequence length="59" mass="6844">MILHHEYSGRTYPFYFDVVDDFGNKVQIEKIRSAMGQACNYRMSDLDDPDMAAAFYEGL</sequence>
<evidence type="ECO:0000313" key="1">
    <source>
        <dbReference type="EMBL" id="TSP11463.1"/>
    </source>
</evidence>
<keyword evidence="2" id="KW-1185">Reference proteome</keyword>
<dbReference type="RefSeq" id="WP_144199582.1">
    <property type="nucleotide sequence ID" value="NZ_VCIZ01000010.1"/>
</dbReference>
<gene>
    <name evidence="1" type="ORF">FGG12_17660</name>
</gene>
<comment type="caution">
    <text evidence="1">The sequence shown here is derived from an EMBL/GenBank/DDBJ whole genome shotgun (WGS) entry which is preliminary data.</text>
</comment>